<feature type="coiled-coil region" evidence="1">
    <location>
        <begin position="136"/>
        <end position="218"/>
    </location>
</feature>
<dbReference type="PANTHER" id="PTHR18867">
    <property type="entry name" value="RAD50"/>
    <property type="match status" value="1"/>
</dbReference>
<gene>
    <name evidence="2" type="primary">RAD50_1</name>
    <name evidence="2" type="ORF">DERP_005151</name>
</gene>
<dbReference type="PANTHER" id="PTHR18867:SF12">
    <property type="entry name" value="DNA REPAIR PROTEIN RAD50"/>
    <property type="match status" value="1"/>
</dbReference>
<name>A0ABQ8JLS9_DERPT</name>
<sequence length="876" mass="103269">MEIEFRKSEQQDLQTKIDTIQNEMKNLPGNFLTKLDAEISNLEMELNKINQKQNEIDSKTEIDRLEERKKSLRSECDSLKEQIQHDQQQQKFLDYFKSEQQKIKTEMKTIRMNNLELFKEISVDCDNFSEKLSTLIDKKHQDFDAKINEIKNIEQQLSEQTILLKNQKELLATNENKLNSMNEKLNGICSIDEYNDYRLKIENDLSELRKEKANEENMTKVMDKFITIIDQNKVCPICEQDLSGDWQSANNDGVNRTFTADKLIKKLEQCKCENPERLAMIMNKIENIQQKYNQLLLIQNDIESIPDWNRNISECNVEIKKASANIENLQQSLIKNNTESNSIKSMINEWQKCLQQANKYDNLFRENIDLNTKLHSFGYSESQQPLKSLEESNKQLQSKEFELKTCDSQLSKIQSDYFEMIEQKSRLQNQLQLAERNRIEYLQKQQNHMQNIQKQKEFMEKLKQNDGKLIDLVAKLTEINPKIETLQNEMNDHRKKWQNNRETMQQTIQSQRTTLQSLKTIGKEVENSLEKLKELQSKISGDYLDNLDKQLSKFEMEKKSIVNELNMINEMIIKFELNKRQLLDRQLILNLHEEIQEKESQLKEFKDKIGSSSSSTNITTIRETRIRAERERQTMATLKETSKTKIKDLLEKIKEIDDEINNNDEYRNANKYYNEKCIDKVISELNCEDLDKFYKSLDNTITSVHMYKMEDINKLIDQFWRVSYQGNDIESIQIMVDQGERSASALRRTYHYRVVMIKQGKTLDMRGRCSAGQKVLACLIIRIALALLFSNNFTVITLDEPTTNLDNANIRALAKAIVKLRKMNEHLQIIIITHDEDFLQSLSTDDYVDQYYKVFKNDNGYSTIELHSIHSEQIIE</sequence>
<keyword evidence="1" id="KW-0175">Coiled coil</keyword>
<comment type="caution">
    <text evidence="2">The sequence shown here is derived from an EMBL/GenBank/DDBJ whole genome shotgun (WGS) entry which is preliminary data.</text>
</comment>
<accession>A0ABQ8JLS9</accession>
<feature type="coiled-coil region" evidence="1">
    <location>
        <begin position="312"/>
        <end position="339"/>
    </location>
</feature>
<organism evidence="2 3">
    <name type="scientific">Dermatophagoides pteronyssinus</name>
    <name type="common">European house dust mite</name>
    <dbReference type="NCBI Taxonomy" id="6956"/>
    <lineage>
        <taxon>Eukaryota</taxon>
        <taxon>Metazoa</taxon>
        <taxon>Ecdysozoa</taxon>
        <taxon>Arthropoda</taxon>
        <taxon>Chelicerata</taxon>
        <taxon>Arachnida</taxon>
        <taxon>Acari</taxon>
        <taxon>Acariformes</taxon>
        <taxon>Sarcoptiformes</taxon>
        <taxon>Astigmata</taxon>
        <taxon>Psoroptidia</taxon>
        <taxon>Analgoidea</taxon>
        <taxon>Pyroglyphidae</taxon>
        <taxon>Dermatophagoidinae</taxon>
        <taxon>Dermatophagoides</taxon>
    </lineage>
</organism>
<evidence type="ECO:0000313" key="2">
    <source>
        <dbReference type="EMBL" id="KAH9423571.1"/>
    </source>
</evidence>
<feature type="coiled-coil region" evidence="1">
    <location>
        <begin position="588"/>
        <end position="659"/>
    </location>
</feature>
<reference evidence="2 3" key="2">
    <citation type="journal article" date="2022" name="Mol. Biol. Evol.">
        <title>Comparative Genomics Reveals Insights into the Divergent Evolution of Astigmatic Mites and Household Pest Adaptations.</title>
        <authorList>
            <person name="Xiong Q."/>
            <person name="Wan A.T."/>
            <person name="Liu X."/>
            <person name="Fung C.S."/>
            <person name="Xiao X."/>
            <person name="Malainual N."/>
            <person name="Hou J."/>
            <person name="Wang L."/>
            <person name="Wang M."/>
            <person name="Yang K.Y."/>
            <person name="Cui Y."/>
            <person name="Leung E.L."/>
            <person name="Nong W."/>
            <person name="Shin S.K."/>
            <person name="Au S.W."/>
            <person name="Jeong K.Y."/>
            <person name="Chew F.T."/>
            <person name="Hui J.H."/>
            <person name="Leung T.F."/>
            <person name="Tungtrongchitr A."/>
            <person name="Zhong N."/>
            <person name="Liu Z."/>
            <person name="Tsui S.K."/>
        </authorList>
    </citation>
    <scope>NUCLEOTIDE SEQUENCE [LARGE SCALE GENOMIC DNA]</scope>
    <source>
        <strain evidence="2">Derp</strain>
    </source>
</reference>
<dbReference type="EMBL" id="NJHN03000031">
    <property type="protein sequence ID" value="KAH9423571.1"/>
    <property type="molecule type" value="Genomic_DNA"/>
</dbReference>
<keyword evidence="3" id="KW-1185">Reference proteome</keyword>
<evidence type="ECO:0000313" key="3">
    <source>
        <dbReference type="Proteomes" id="UP000887458"/>
    </source>
</evidence>
<feature type="coiled-coil region" evidence="1">
    <location>
        <begin position="417"/>
        <end position="564"/>
    </location>
</feature>
<dbReference type="Gene3D" id="3.40.50.300">
    <property type="entry name" value="P-loop containing nucleotide triphosphate hydrolases"/>
    <property type="match status" value="1"/>
</dbReference>
<proteinExistence type="predicted"/>
<reference evidence="2 3" key="1">
    <citation type="journal article" date="2018" name="J. Allergy Clin. Immunol.">
        <title>High-quality assembly of Dermatophagoides pteronyssinus genome and transcriptome reveals a wide range of novel allergens.</title>
        <authorList>
            <person name="Liu X.Y."/>
            <person name="Yang K.Y."/>
            <person name="Wang M.Q."/>
            <person name="Kwok J.S."/>
            <person name="Zeng X."/>
            <person name="Yang Z."/>
            <person name="Xiao X.J."/>
            <person name="Lau C.P."/>
            <person name="Li Y."/>
            <person name="Huang Z.M."/>
            <person name="Ba J.G."/>
            <person name="Yim A.K."/>
            <person name="Ouyang C.Y."/>
            <person name="Ngai S.M."/>
            <person name="Chan T.F."/>
            <person name="Leung E.L."/>
            <person name="Liu L."/>
            <person name="Liu Z.G."/>
            <person name="Tsui S.K."/>
        </authorList>
    </citation>
    <scope>NUCLEOTIDE SEQUENCE [LARGE SCALE GENOMIC DNA]</scope>
    <source>
        <strain evidence="2">Derp</strain>
    </source>
</reference>
<dbReference type="Proteomes" id="UP000887458">
    <property type="component" value="Unassembled WGS sequence"/>
</dbReference>
<dbReference type="SUPFAM" id="SSF52540">
    <property type="entry name" value="P-loop containing nucleoside triphosphate hydrolases"/>
    <property type="match status" value="1"/>
</dbReference>
<protein>
    <submittedName>
        <fullName evidence="2">DNA repair protein rad50</fullName>
    </submittedName>
</protein>
<dbReference type="InterPro" id="IPR027417">
    <property type="entry name" value="P-loop_NTPase"/>
</dbReference>
<evidence type="ECO:0000256" key="1">
    <source>
        <dbReference type="SAM" id="Coils"/>
    </source>
</evidence>
<feature type="coiled-coil region" evidence="1">
    <location>
        <begin position="32"/>
        <end position="89"/>
    </location>
</feature>